<dbReference type="Gene3D" id="3.40.190.10">
    <property type="entry name" value="Periplasmic binding protein-like II"/>
    <property type="match status" value="1"/>
</dbReference>
<sequence>MRRTRLSVGIVLALILAVVSTACSQPQEEVPEARPLVIGATLEPDGLDMTTVAGAGTPFVLLRNVYETLIELDGEGGFKPLLASEWTISDDLLEYTFTLDPAAKFASGEDMVAQDVVDSFERSRSEAATGSIRAKWDPVDTIEALDEDKVLVTLSQPSNMWLYDIAGPAGIVVDPAGVDTLDTQPAGSGPFTFVAWDQGNTLKLQGNPDYWGTATRFGEVTFQYYADPNAMNTAMLSGQLDIISNLTVPQSIGQFEDEERFTIHEGTTDGEVVLGFNHRVPALQDLRVRQAINHAIDREALVDSAWGGKGPLIGSMVPPTDPWYEDLSDTYPYDPEKAKELLAEAGYATGLSLRLRIPTLPYGPPAARFIQAQLGEVGIDVEVEELDFARWLDQVYGAHDYDMTIVSHVEGRDIGNFAQEDYYWGYSNPEFSELIEEADTGTEEEQVAKLQEAARLLAEDAAANWLFLLPNIVITTTEISGVQPNQTSLAFDLTTLAARS</sequence>
<keyword evidence="1" id="KW-0732">Signal</keyword>
<dbReference type="PANTHER" id="PTHR30290:SF38">
    <property type="entry name" value="D,D-DIPEPTIDE-BINDING PERIPLASMIC PROTEIN DDPA-RELATED"/>
    <property type="match status" value="1"/>
</dbReference>
<organism evidence="3 4">
    <name type="scientific">Tessaracoccus flavus</name>
    <dbReference type="NCBI Taxonomy" id="1610493"/>
    <lineage>
        <taxon>Bacteria</taxon>
        <taxon>Bacillati</taxon>
        <taxon>Actinomycetota</taxon>
        <taxon>Actinomycetes</taxon>
        <taxon>Propionibacteriales</taxon>
        <taxon>Propionibacteriaceae</taxon>
        <taxon>Tessaracoccus</taxon>
    </lineage>
</organism>
<dbReference type="GO" id="GO:0042597">
    <property type="term" value="C:periplasmic space"/>
    <property type="evidence" value="ECO:0007669"/>
    <property type="project" value="UniProtKB-ARBA"/>
</dbReference>
<dbReference type="PANTHER" id="PTHR30290">
    <property type="entry name" value="PERIPLASMIC BINDING COMPONENT OF ABC TRANSPORTER"/>
    <property type="match status" value="1"/>
</dbReference>
<dbReference type="AlphaFoldDB" id="A0A1Q2CEN6"/>
<dbReference type="CDD" id="cd08494">
    <property type="entry name" value="PBP2_NikA_DppA_OppA_like_6"/>
    <property type="match status" value="1"/>
</dbReference>
<dbReference type="RefSeq" id="WP_077341784.1">
    <property type="nucleotide sequence ID" value="NZ_CP019605.1"/>
</dbReference>
<accession>A0A1Q2CEN6</accession>
<dbReference type="PIRSF" id="PIRSF002741">
    <property type="entry name" value="MppA"/>
    <property type="match status" value="1"/>
</dbReference>
<protein>
    <submittedName>
        <fullName evidence="3">ABC transporter substrate-binding protein</fullName>
    </submittedName>
</protein>
<evidence type="ECO:0000313" key="4">
    <source>
        <dbReference type="Proteomes" id="UP000188324"/>
    </source>
</evidence>
<dbReference type="SUPFAM" id="SSF53850">
    <property type="entry name" value="Periplasmic binding protein-like II"/>
    <property type="match status" value="1"/>
</dbReference>
<dbReference type="GO" id="GO:1904680">
    <property type="term" value="F:peptide transmembrane transporter activity"/>
    <property type="evidence" value="ECO:0007669"/>
    <property type="project" value="TreeGrafter"/>
</dbReference>
<dbReference type="EMBL" id="CP019605">
    <property type="protein sequence ID" value="AQP44566.1"/>
    <property type="molecule type" value="Genomic_DNA"/>
</dbReference>
<keyword evidence="4" id="KW-1185">Reference proteome</keyword>
<reference evidence="3 4" key="1">
    <citation type="journal article" date="2016" name="Int. J. Syst. Evol. Microbiol.">
        <title>Tessaracoccus flavus sp. nov., isolated from the drainage system of a lindane-producing factory.</title>
        <authorList>
            <person name="Kumari R."/>
            <person name="Singh P."/>
            <person name="Schumann P."/>
            <person name="Lal R."/>
        </authorList>
    </citation>
    <scope>NUCLEOTIDE SEQUENCE [LARGE SCALE GENOMIC DNA]</scope>
    <source>
        <strain evidence="3 4">RP1T</strain>
    </source>
</reference>
<dbReference type="PROSITE" id="PS51257">
    <property type="entry name" value="PROKAR_LIPOPROTEIN"/>
    <property type="match status" value="1"/>
</dbReference>
<gene>
    <name evidence="3" type="ORF">RPIT_06855</name>
</gene>
<dbReference type="KEGG" id="tfl:RPIT_06855"/>
<name>A0A1Q2CEN6_9ACTN</name>
<dbReference type="InterPro" id="IPR000914">
    <property type="entry name" value="SBP_5_dom"/>
</dbReference>
<evidence type="ECO:0000256" key="1">
    <source>
        <dbReference type="ARBA" id="ARBA00022729"/>
    </source>
</evidence>
<feature type="domain" description="Solute-binding protein family 5" evidence="2">
    <location>
        <begin position="78"/>
        <end position="408"/>
    </location>
</feature>
<evidence type="ECO:0000259" key="2">
    <source>
        <dbReference type="Pfam" id="PF00496"/>
    </source>
</evidence>
<dbReference type="GO" id="GO:0015833">
    <property type="term" value="P:peptide transport"/>
    <property type="evidence" value="ECO:0007669"/>
    <property type="project" value="TreeGrafter"/>
</dbReference>
<dbReference type="InterPro" id="IPR039424">
    <property type="entry name" value="SBP_5"/>
</dbReference>
<evidence type="ECO:0000313" key="3">
    <source>
        <dbReference type="EMBL" id="AQP44566.1"/>
    </source>
</evidence>
<dbReference type="Pfam" id="PF00496">
    <property type="entry name" value="SBP_bac_5"/>
    <property type="match status" value="1"/>
</dbReference>
<dbReference type="OrthoDB" id="9796817at2"/>
<dbReference type="Gene3D" id="3.10.105.10">
    <property type="entry name" value="Dipeptide-binding Protein, Domain 3"/>
    <property type="match status" value="1"/>
</dbReference>
<dbReference type="Proteomes" id="UP000188324">
    <property type="component" value="Chromosome"/>
</dbReference>
<dbReference type="STRING" id="1610493.RPIT_06855"/>
<proteinExistence type="predicted"/>
<dbReference type="GO" id="GO:0043190">
    <property type="term" value="C:ATP-binding cassette (ABC) transporter complex"/>
    <property type="evidence" value="ECO:0007669"/>
    <property type="project" value="InterPro"/>
</dbReference>
<dbReference type="InterPro" id="IPR030678">
    <property type="entry name" value="Peptide/Ni-bd"/>
</dbReference>